<dbReference type="PANTHER" id="PTHR24421:SF10">
    <property type="entry name" value="NITRATE_NITRITE SENSOR PROTEIN NARQ"/>
    <property type="match status" value="1"/>
</dbReference>
<evidence type="ECO:0000256" key="8">
    <source>
        <dbReference type="ARBA" id="ARBA00023012"/>
    </source>
</evidence>
<dbReference type="Gene3D" id="3.30.450.20">
    <property type="entry name" value="PAS domain"/>
    <property type="match status" value="1"/>
</dbReference>
<dbReference type="NCBIfam" id="TIGR00229">
    <property type="entry name" value="sensory_box"/>
    <property type="match status" value="1"/>
</dbReference>
<dbReference type="SMART" id="SM00091">
    <property type="entry name" value="PAS"/>
    <property type="match status" value="1"/>
</dbReference>
<keyword evidence="7" id="KW-0067">ATP-binding</keyword>
<dbReference type="EC" id="2.7.13.3" evidence="2"/>
<dbReference type="Pfam" id="PF13581">
    <property type="entry name" value="HATPase_c_2"/>
    <property type="match status" value="1"/>
</dbReference>
<dbReference type="GO" id="GO:0000155">
    <property type="term" value="F:phosphorelay sensor kinase activity"/>
    <property type="evidence" value="ECO:0007669"/>
    <property type="project" value="InterPro"/>
</dbReference>
<dbReference type="CDD" id="cd00130">
    <property type="entry name" value="PAS"/>
    <property type="match status" value="1"/>
</dbReference>
<reference evidence="10 11" key="1">
    <citation type="submission" date="2019-11" db="EMBL/GenBank/DDBJ databases">
        <title>Comparative genomics of hydrocarbon-degrading Desulfosarcina strains.</title>
        <authorList>
            <person name="Watanabe M."/>
            <person name="Kojima H."/>
            <person name="Fukui M."/>
        </authorList>
    </citation>
    <scope>NUCLEOTIDE SEQUENCE [LARGE SCALE GENOMIC DNA]</scope>
    <source>
        <strain evidence="10 11">PL12</strain>
    </source>
</reference>
<organism evidence="10 11">
    <name type="scientific">Desulfosarcina alkanivorans</name>
    <dbReference type="NCBI Taxonomy" id="571177"/>
    <lineage>
        <taxon>Bacteria</taxon>
        <taxon>Pseudomonadati</taxon>
        <taxon>Thermodesulfobacteriota</taxon>
        <taxon>Desulfobacteria</taxon>
        <taxon>Desulfobacterales</taxon>
        <taxon>Desulfosarcinaceae</taxon>
        <taxon>Desulfosarcina</taxon>
    </lineage>
</organism>
<dbReference type="PANTHER" id="PTHR24421">
    <property type="entry name" value="NITRATE/NITRITE SENSOR PROTEIN NARX-RELATED"/>
    <property type="match status" value="1"/>
</dbReference>
<name>A0A5K7YS21_9BACT</name>
<dbReference type="InterPro" id="IPR000014">
    <property type="entry name" value="PAS"/>
</dbReference>
<dbReference type="GO" id="GO:0046983">
    <property type="term" value="F:protein dimerization activity"/>
    <property type="evidence" value="ECO:0007669"/>
    <property type="project" value="InterPro"/>
</dbReference>
<dbReference type="Pfam" id="PF08447">
    <property type="entry name" value="PAS_3"/>
    <property type="match status" value="1"/>
</dbReference>
<evidence type="ECO:0000313" key="10">
    <source>
        <dbReference type="EMBL" id="BBO71478.1"/>
    </source>
</evidence>
<dbReference type="GO" id="GO:0016020">
    <property type="term" value="C:membrane"/>
    <property type="evidence" value="ECO:0007669"/>
    <property type="project" value="InterPro"/>
</dbReference>
<dbReference type="Gene3D" id="3.30.565.10">
    <property type="entry name" value="Histidine kinase-like ATPase, C-terminal domain"/>
    <property type="match status" value="1"/>
</dbReference>
<feature type="domain" description="PAS" evidence="9">
    <location>
        <begin position="1"/>
        <end position="72"/>
    </location>
</feature>
<dbReference type="CDD" id="cd16917">
    <property type="entry name" value="HATPase_UhpB-NarQ-NarX-like"/>
    <property type="match status" value="1"/>
</dbReference>
<keyword evidence="3" id="KW-0597">Phosphoprotein</keyword>
<keyword evidence="4" id="KW-0808">Transferase</keyword>
<keyword evidence="5" id="KW-0547">Nucleotide-binding</keyword>
<keyword evidence="6" id="KW-0418">Kinase</keyword>
<keyword evidence="8" id="KW-0902">Two-component regulatory system</keyword>
<dbReference type="InterPro" id="IPR011712">
    <property type="entry name" value="Sig_transdc_His_kin_sub3_dim/P"/>
</dbReference>
<evidence type="ECO:0000259" key="9">
    <source>
        <dbReference type="PROSITE" id="PS50112"/>
    </source>
</evidence>
<evidence type="ECO:0000256" key="3">
    <source>
        <dbReference type="ARBA" id="ARBA00022553"/>
    </source>
</evidence>
<dbReference type="InterPro" id="IPR013655">
    <property type="entry name" value="PAS_fold_3"/>
</dbReference>
<evidence type="ECO:0000256" key="2">
    <source>
        <dbReference type="ARBA" id="ARBA00012438"/>
    </source>
</evidence>
<dbReference type="Pfam" id="PF07730">
    <property type="entry name" value="HisKA_3"/>
    <property type="match status" value="1"/>
</dbReference>
<dbReference type="PROSITE" id="PS50112">
    <property type="entry name" value="PAS"/>
    <property type="match status" value="1"/>
</dbReference>
<dbReference type="SMART" id="SM00387">
    <property type="entry name" value="HATPase_c"/>
    <property type="match status" value="1"/>
</dbReference>
<dbReference type="Gene3D" id="1.20.5.1930">
    <property type="match status" value="1"/>
</dbReference>
<protein>
    <recommendedName>
        <fullName evidence="2">histidine kinase</fullName>
        <ecNumber evidence="2">2.7.13.3</ecNumber>
    </recommendedName>
</protein>
<dbReference type="InterPro" id="IPR003594">
    <property type="entry name" value="HATPase_dom"/>
</dbReference>
<dbReference type="InterPro" id="IPR035965">
    <property type="entry name" value="PAS-like_dom_sf"/>
</dbReference>
<evidence type="ECO:0000313" key="11">
    <source>
        <dbReference type="Proteomes" id="UP000427906"/>
    </source>
</evidence>
<dbReference type="SUPFAM" id="SSF55874">
    <property type="entry name" value="ATPase domain of HSP90 chaperone/DNA topoisomerase II/histidine kinase"/>
    <property type="match status" value="1"/>
</dbReference>
<proteinExistence type="predicted"/>
<dbReference type="InterPro" id="IPR036890">
    <property type="entry name" value="HATPase_C_sf"/>
</dbReference>
<evidence type="ECO:0000256" key="7">
    <source>
        <dbReference type="ARBA" id="ARBA00022840"/>
    </source>
</evidence>
<dbReference type="KEGG" id="dalk:DSCA_54080"/>
<comment type="catalytic activity">
    <reaction evidence="1">
        <text>ATP + protein L-histidine = ADP + protein N-phospho-L-histidine.</text>
        <dbReference type="EC" id="2.7.13.3"/>
    </reaction>
</comment>
<keyword evidence="11" id="KW-1185">Reference proteome</keyword>
<dbReference type="InterPro" id="IPR050482">
    <property type="entry name" value="Sensor_HK_TwoCompSys"/>
</dbReference>
<evidence type="ECO:0000256" key="4">
    <source>
        <dbReference type="ARBA" id="ARBA00022679"/>
    </source>
</evidence>
<gene>
    <name evidence="10" type="ORF">DSCA_54080</name>
</gene>
<dbReference type="AlphaFoldDB" id="A0A5K7YS21"/>
<dbReference type="GO" id="GO:0005524">
    <property type="term" value="F:ATP binding"/>
    <property type="evidence" value="ECO:0007669"/>
    <property type="project" value="UniProtKB-KW"/>
</dbReference>
<evidence type="ECO:0000256" key="6">
    <source>
        <dbReference type="ARBA" id="ARBA00022777"/>
    </source>
</evidence>
<dbReference type="Proteomes" id="UP000427906">
    <property type="component" value="Chromosome"/>
</dbReference>
<sequence>MVRVDTIFENTGTATILIEEDFTISAINDGFARLMGMGPAEIEGRIKWPALIHADDLERMRRYHVNRRTNPEDAPKNYEFRLLSRTMGTREVAITIDMVPGTSQSVASLMDVTDTRRLEREVIAVGERERRRIGRDLHDDLGSHLSGVELLSKVLQKKVARCSPEASRDMETIRTLITDAIEKTRRLSLGLYPVHIVEHGLEAAMEALAAEIEDIFGLTPDLAFDPAVERLDNTAATHLYYIAREAVFNAARHGRPTTLGIAVEAGKGRFSVRIRDNGRWRDDRRTPGEQEGMGLHTMAYRARAMGATLSIDNDGGGTCVRLSGALPAGTGLHGNGRGAM</sequence>
<evidence type="ECO:0000256" key="1">
    <source>
        <dbReference type="ARBA" id="ARBA00000085"/>
    </source>
</evidence>
<dbReference type="SUPFAM" id="SSF55785">
    <property type="entry name" value="PYP-like sensor domain (PAS domain)"/>
    <property type="match status" value="1"/>
</dbReference>
<dbReference type="EMBL" id="AP021874">
    <property type="protein sequence ID" value="BBO71478.1"/>
    <property type="molecule type" value="Genomic_DNA"/>
</dbReference>
<accession>A0A5K7YS21</accession>
<evidence type="ECO:0000256" key="5">
    <source>
        <dbReference type="ARBA" id="ARBA00022741"/>
    </source>
</evidence>